<dbReference type="RefSeq" id="XP_016601103.1">
    <property type="nucleotide sequence ID" value="XM_016740909.1"/>
</dbReference>
<comment type="caution">
    <text evidence="1">The sequence shown here is derived from an EMBL/GenBank/DDBJ whole genome shotgun (WGS) entry which is preliminary data.</text>
</comment>
<reference evidence="1 2" key="1">
    <citation type="journal article" date="2015" name="Mol. Plant Microbe Interact.">
        <title>Genome, transcriptome, and functional analyses of Penicillium expansum provide new insights into secondary metabolism and pathogenicity.</title>
        <authorList>
            <person name="Ballester A.R."/>
            <person name="Marcet-Houben M."/>
            <person name="Levin E."/>
            <person name="Sela N."/>
            <person name="Selma-Lazaro C."/>
            <person name="Carmona L."/>
            <person name="Wisniewski M."/>
            <person name="Droby S."/>
            <person name="Gonzalez-Candelas L."/>
            <person name="Gabaldon T."/>
        </authorList>
    </citation>
    <scope>NUCLEOTIDE SEQUENCE [LARGE SCALE GENOMIC DNA]</scope>
    <source>
        <strain evidence="1 2">MD-8</strain>
    </source>
</reference>
<dbReference type="AlphaFoldDB" id="A0A0A2JX16"/>
<dbReference type="EMBL" id="JQFZ01000083">
    <property type="protein sequence ID" value="KGO60022.1"/>
    <property type="molecule type" value="Genomic_DNA"/>
</dbReference>
<dbReference type="VEuPathDB" id="FungiDB:PEXP_057940"/>
<evidence type="ECO:0000313" key="1">
    <source>
        <dbReference type="EMBL" id="KGO60022.1"/>
    </source>
</evidence>
<dbReference type="GeneID" id="27676328"/>
<dbReference type="OrthoDB" id="4487429at2759"/>
<keyword evidence="2" id="KW-1185">Reference proteome</keyword>
<gene>
    <name evidence="1" type="ORF">PEX2_036340</name>
</gene>
<proteinExistence type="predicted"/>
<accession>A0A0A2JX16</accession>
<sequence>MSTATPLLAGFSSKRLLTFSTCFSYRSPAPMHSSAHLVPTKKTDSVISCDALVRSFSRVRRSRSM</sequence>
<protein>
    <submittedName>
        <fullName evidence="1">Uncharacterized protein</fullName>
    </submittedName>
</protein>
<dbReference type="Proteomes" id="UP000030143">
    <property type="component" value="Unassembled WGS sequence"/>
</dbReference>
<dbReference type="HOGENOM" id="CLU_2850403_0_0_1"/>
<evidence type="ECO:0000313" key="2">
    <source>
        <dbReference type="Proteomes" id="UP000030143"/>
    </source>
</evidence>
<name>A0A0A2JX16_PENEN</name>
<organism evidence="1 2">
    <name type="scientific">Penicillium expansum</name>
    <name type="common">Blue mold rot fungus</name>
    <dbReference type="NCBI Taxonomy" id="27334"/>
    <lineage>
        <taxon>Eukaryota</taxon>
        <taxon>Fungi</taxon>
        <taxon>Dikarya</taxon>
        <taxon>Ascomycota</taxon>
        <taxon>Pezizomycotina</taxon>
        <taxon>Eurotiomycetes</taxon>
        <taxon>Eurotiomycetidae</taxon>
        <taxon>Eurotiales</taxon>
        <taxon>Aspergillaceae</taxon>
        <taxon>Penicillium</taxon>
    </lineage>
</organism>